<keyword evidence="3" id="KW-1185">Reference proteome</keyword>
<dbReference type="OrthoDB" id="9797178at2"/>
<evidence type="ECO:0000259" key="1">
    <source>
        <dbReference type="PROSITE" id="PS51186"/>
    </source>
</evidence>
<dbReference type="InterPro" id="IPR016181">
    <property type="entry name" value="Acyl_CoA_acyltransferase"/>
</dbReference>
<protein>
    <submittedName>
        <fullName evidence="2">Acetyltransferase (GNAT) family protein</fullName>
    </submittedName>
</protein>
<reference evidence="2 3" key="1">
    <citation type="submission" date="2017-03" db="EMBL/GenBank/DDBJ databases">
        <authorList>
            <person name="Afonso C.L."/>
            <person name="Miller P.J."/>
            <person name="Scott M.A."/>
            <person name="Spackman E."/>
            <person name="Goraichik I."/>
            <person name="Dimitrov K.M."/>
            <person name="Suarez D.L."/>
            <person name="Swayne D.E."/>
        </authorList>
    </citation>
    <scope>NUCLEOTIDE SEQUENCE [LARGE SCALE GENOMIC DNA]</scope>
    <source>
        <strain evidence="2 3">CECT 7745</strain>
    </source>
</reference>
<dbReference type="GO" id="GO:0016747">
    <property type="term" value="F:acyltransferase activity, transferring groups other than amino-acyl groups"/>
    <property type="evidence" value="ECO:0007669"/>
    <property type="project" value="InterPro"/>
</dbReference>
<dbReference type="Proteomes" id="UP000193224">
    <property type="component" value="Unassembled WGS sequence"/>
</dbReference>
<accession>A0A1X7BWB6</accession>
<dbReference type="Gene3D" id="3.40.630.30">
    <property type="match status" value="1"/>
</dbReference>
<dbReference type="Pfam" id="PF13508">
    <property type="entry name" value="Acetyltransf_7"/>
    <property type="match status" value="1"/>
</dbReference>
<evidence type="ECO:0000313" key="2">
    <source>
        <dbReference type="EMBL" id="SMC13913.1"/>
    </source>
</evidence>
<dbReference type="EMBL" id="FWXB01000018">
    <property type="protein sequence ID" value="SMC13913.1"/>
    <property type="molecule type" value="Genomic_DNA"/>
</dbReference>
<gene>
    <name evidence="2" type="ORF">ROA7745_03775</name>
</gene>
<dbReference type="RefSeq" id="WP_085801838.1">
    <property type="nucleotide sequence ID" value="NZ_FWXB01000018.1"/>
</dbReference>
<dbReference type="AlphaFoldDB" id="A0A1X7BWB6"/>
<dbReference type="InterPro" id="IPR000182">
    <property type="entry name" value="GNAT_dom"/>
</dbReference>
<evidence type="ECO:0000313" key="3">
    <source>
        <dbReference type="Proteomes" id="UP000193224"/>
    </source>
</evidence>
<dbReference type="CDD" id="cd04301">
    <property type="entry name" value="NAT_SF"/>
    <property type="match status" value="1"/>
</dbReference>
<keyword evidence="2" id="KW-0808">Transferase</keyword>
<dbReference type="PROSITE" id="PS51186">
    <property type="entry name" value="GNAT"/>
    <property type="match status" value="1"/>
</dbReference>
<sequence>MILRDEIPGDEAAIHELTEAAFAPVEMSDGSEPRIVDGLRESGDLTLSLVVLDDDQIVGHVAFSPVRISESTGQWFGLGPVSVHPERQNAGIGRQLIEAGLERLRFLSAAGCVLLGDPAYYGRFGFSSSSDLTFGEVPVEYVQALAFGPEQAKGEIKYASAFGG</sequence>
<name>A0A1X7BWB6_9RHOB</name>
<organism evidence="2 3">
    <name type="scientific">Roseovarius aestuarii</name>
    <dbReference type="NCBI Taxonomy" id="475083"/>
    <lineage>
        <taxon>Bacteria</taxon>
        <taxon>Pseudomonadati</taxon>
        <taxon>Pseudomonadota</taxon>
        <taxon>Alphaproteobacteria</taxon>
        <taxon>Rhodobacterales</taxon>
        <taxon>Roseobacteraceae</taxon>
        <taxon>Roseovarius</taxon>
    </lineage>
</organism>
<feature type="domain" description="N-acetyltransferase" evidence="1">
    <location>
        <begin position="1"/>
        <end position="146"/>
    </location>
</feature>
<proteinExistence type="predicted"/>
<dbReference type="SUPFAM" id="SSF55729">
    <property type="entry name" value="Acyl-CoA N-acyltransferases (Nat)"/>
    <property type="match status" value="1"/>
</dbReference>